<feature type="domain" description="N-acetyltransferase" evidence="3">
    <location>
        <begin position="1"/>
        <end position="148"/>
    </location>
</feature>
<dbReference type="PANTHER" id="PTHR43877:SF2">
    <property type="entry name" value="AMINOALKYLPHOSPHONATE N-ACETYLTRANSFERASE-RELATED"/>
    <property type="match status" value="1"/>
</dbReference>
<evidence type="ECO:0000259" key="3">
    <source>
        <dbReference type="PROSITE" id="PS51186"/>
    </source>
</evidence>
<accession>A0A9X1XVA7</accession>
<keyword evidence="2" id="KW-0012">Acyltransferase</keyword>
<evidence type="ECO:0000313" key="5">
    <source>
        <dbReference type="Proteomes" id="UP001139534"/>
    </source>
</evidence>
<evidence type="ECO:0000256" key="2">
    <source>
        <dbReference type="ARBA" id="ARBA00023315"/>
    </source>
</evidence>
<name>A0A9X1XVA7_9BACL</name>
<evidence type="ECO:0000313" key="4">
    <source>
        <dbReference type="EMBL" id="MCK8485979.1"/>
    </source>
</evidence>
<dbReference type="AlphaFoldDB" id="A0A9X1XVA7"/>
<dbReference type="RefSeq" id="WP_248550201.1">
    <property type="nucleotide sequence ID" value="NZ_JALPRK010000001.1"/>
</dbReference>
<protein>
    <submittedName>
        <fullName evidence="4">GNAT family N-acetyltransferase</fullName>
    </submittedName>
</protein>
<dbReference type="InterPro" id="IPR050832">
    <property type="entry name" value="Bact_Acetyltransf"/>
</dbReference>
<comment type="caution">
    <text evidence="4">The sequence shown here is derived from an EMBL/GenBank/DDBJ whole genome shotgun (WGS) entry which is preliminary data.</text>
</comment>
<dbReference type="Pfam" id="PF00583">
    <property type="entry name" value="Acetyltransf_1"/>
    <property type="match status" value="1"/>
</dbReference>
<evidence type="ECO:0000256" key="1">
    <source>
        <dbReference type="ARBA" id="ARBA00022679"/>
    </source>
</evidence>
<dbReference type="Proteomes" id="UP001139534">
    <property type="component" value="Unassembled WGS sequence"/>
</dbReference>
<dbReference type="InterPro" id="IPR000182">
    <property type="entry name" value="GNAT_dom"/>
</dbReference>
<keyword evidence="1" id="KW-0808">Transferase</keyword>
<dbReference type="Gene3D" id="3.40.630.30">
    <property type="match status" value="1"/>
</dbReference>
<organism evidence="4 5">
    <name type="scientific">Paenibacillus mellifer</name>
    <dbReference type="NCBI Taxonomy" id="2937794"/>
    <lineage>
        <taxon>Bacteria</taxon>
        <taxon>Bacillati</taxon>
        <taxon>Bacillota</taxon>
        <taxon>Bacilli</taxon>
        <taxon>Bacillales</taxon>
        <taxon>Paenibacillaceae</taxon>
        <taxon>Paenibacillus</taxon>
    </lineage>
</organism>
<dbReference type="GO" id="GO:0016747">
    <property type="term" value="F:acyltransferase activity, transferring groups other than amino-acyl groups"/>
    <property type="evidence" value="ECO:0007669"/>
    <property type="project" value="InterPro"/>
</dbReference>
<dbReference type="CDD" id="cd04301">
    <property type="entry name" value="NAT_SF"/>
    <property type="match status" value="1"/>
</dbReference>
<reference evidence="4" key="1">
    <citation type="submission" date="2022-04" db="EMBL/GenBank/DDBJ databases">
        <authorList>
            <person name="Seo M.-J."/>
        </authorList>
    </citation>
    <scope>NUCLEOTIDE SEQUENCE</scope>
    <source>
        <strain evidence="4">MBLB2552</strain>
    </source>
</reference>
<keyword evidence="5" id="KW-1185">Reference proteome</keyword>
<dbReference type="PANTHER" id="PTHR43877">
    <property type="entry name" value="AMINOALKYLPHOSPHONATE N-ACETYLTRANSFERASE-RELATED-RELATED"/>
    <property type="match status" value="1"/>
</dbReference>
<gene>
    <name evidence="4" type="ORF">M0651_02200</name>
</gene>
<dbReference type="InterPro" id="IPR016181">
    <property type="entry name" value="Acyl_CoA_acyltransferase"/>
</dbReference>
<sequence>MIRYRRPKQDDPIIHDLVRGELVPFSHLPPQDIETVFKDIPLRLSRGVSLVASPTYEADPVAFIHFLIHGDLLYIDMMAVASAHQRQRHGKTLMAHAENFATSRGCLRAKVMVDRDNTRAHLFYRKLGYRTQRYVPLSQCYELEKRLPSRT</sequence>
<dbReference type="EMBL" id="JALPRK010000001">
    <property type="protein sequence ID" value="MCK8485979.1"/>
    <property type="molecule type" value="Genomic_DNA"/>
</dbReference>
<dbReference type="SUPFAM" id="SSF55729">
    <property type="entry name" value="Acyl-CoA N-acyltransferases (Nat)"/>
    <property type="match status" value="1"/>
</dbReference>
<proteinExistence type="predicted"/>
<dbReference type="PROSITE" id="PS51186">
    <property type="entry name" value="GNAT"/>
    <property type="match status" value="1"/>
</dbReference>